<name>A0A934RP49_9BACT</name>
<feature type="region of interest" description="Disordered" evidence="1">
    <location>
        <begin position="211"/>
        <end position="232"/>
    </location>
</feature>
<evidence type="ECO:0000256" key="1">
    <source>
        <dbReference type="SAM" id="MobiDB-lite"/>
    </source>
</evidence>
<organism evidence="2 3">
    <name type="scientific">Roseibacillus ishigakijimensis</name>
    <dbReference type="NCBI Taxonomy" id="454146"/>
    <lineage>
        <taxon>Bacteria</taxon>
        <taxon>Pseudomonadati</taxon>
        <taxon>Verrucomicrobiota</taxon>
        <taxon>Verrucomicrobiia</taxon>
        <taxon>Verrucomicrobiales</taxon>
        <taxon>Verrucomicrobiaceae</taxon>
        <taxon>Roseibacillus</taxon>
    </lineage>
</organism>
<gene>
    <name evidence="2" type="ORF">JIN78_15135</name>
</gene>
<dbReference type="EMBL" id="JAENIO010000051">
    <property type="protein sequence ID" value="MBK1835402.1"/>
    <property type="molecule type" value="Genomic_DNA"/>
</dbReference>
<reference evidence="2" key="1">
    <citation type="submission" date="2021-01" db="EMBL/GenBank/DDBJ databases">
        <title>Modified the classification status of verrucomicrobia.</title>
        <authorList>
            <person name="Feng X."/>
        </authorList>
    </citation>
    <scope>NUCLEOTIDE SEQUENCE</scope>
    <source>
        <strain evidence="2">KCTC 12986</strain>
    </source>
</reference>
<protein>
    <submittedName>
        <fullName evidence="2">Uncharacterized protein</fullName>
    </submittedName>
</protein>
<evidence type="ECO:0000313" key="3">
    <source>
        <dbReference type="Proteomes" id="UP000604083"/>
    </source>
</evidence>
<dbReference type="PROSITE" id="PS51257">
    <property type="entry name" value="PROKAR_LIPOPROTEIN"/>
    <property type="match status" value="1"/>
</dbReference>
<accession>A0A934RP49</accession>
<evidence type="ECO:0000313" key="2">
    <source>
        <dbReference type="EMBL" id="MBK1835402.1"/>
    </source>
</evidence>
<sequence>MKGLLTALGIMIVVIGVTSCGSGAGFSRGGGSDADAHSAFAAQKADVDFVAAWSRFQRGDRAGAGRYLDKAAATLSRQGGESSAVRHLAQRVRSGQKVSERDFETTFAGSHRAMARHYREQAEVAISDQQEQAAGASMQAMAYHTEQSANWAREPLTPQQQQEVSHLRSVGNALQAGSGYLVKGSGYVVEGTGWVLGKGFSLLTRGGERTQGTTGSILRGTGRGGETGSRWLEGAGGGLRRFGNWILGQ</sequence>
<proteinExistence type="predicted"/>
<dbReference type="RefSeq" id="WP_200392837.1">
    <property type="nucleotide sequence ID" value="NZ_JAENIO010000051.1"/>
</dbReference>
<comment type="caution">
    <text evidence="2">The sequence shown here is derived from an EMBL/GenBank/DDBJ whole genome shotgun (WGS) entry which is preliminary data.</text>
</comment>
<dbReference type="AlphaFoldDB" id="A0A934RP49"/>
<dbReference type="Proteomes" id="UP000604083">
    <property type="component" value="Unassembled WGS sequence"/>
</dbReference>
<keyword evidence="3" id="KW-1185">Reference proteome</keyword>